<dbReference type="AlphaFoldDB" id="A0A1I4IWV8"/>
<reference evidence="3 4" key="1">
    <citation type="submission" date="2016-10" db="EMBL/GenBank/DDBJ databases">
        <authorList>
            <person name="de Groot N.N."/>
        </authorList>
    </citation>
    <scope>NUCLEOTIDE SEQUENCE [LARGE SCALE GENOMIC DNA]</scope>
    <source>
        <strain evidence="3 4">CGMCC 1.6134</strain>
    </source>
</reference>
<evidence type="ECO:0000313" key="3">
    <source>
        <dbReference type="EMBL" id="SFL58246.1"/>
    </source>
</evidence>
<dbReference type="InterPro" id="IPR029063">
    <property type="entry name" value="SAM-dependent_MTases_sf"/>
</dbReference>
<gene>
    <name evidence="3" type="ORF">SAMN04488054_102253</name>
</gene>
<dbReference type="OrthoDB" id="9803017at2"/>
<keyword evidence="4" id="KW-1185">Reference proteome</keyword>
<dbReference type="InterPro" id="IPR004398">
    <property type="entry name" value="RNA_MeTrfase_RsmD"/>
</dbReference>
<name>A0A1I4IWV8_9BACI</name>
<dbReference type="GO" id="GO:0003676">
    <property type="term" value="F:nucleic acid binding"/>
    <property type="evidence" value="ECO:0007669"/>
    <property type="project" value="InterPro"/>
</dbReference>
<dbReference type="PIRSF" id="PIRSF004553">
    <property type="entry name" value="CHP00095"/>
    <property type="match status" value="1"/>
</dbReference>
<sequence length="184" mass="20395">MRVISGKYKGKPLRAVQGMKTRPTSDKVKEAVFQLIGPYFEGGAVLDLYAGTGGVGIEALSRGLNQAVFVDKHPRALKVIKQNLHQAGVKEETEVYRSEAERALTALTKRQRSFDYIFMDPPYADDPIPALLGIISEENLLRPNGIIICEHSSAAELPAHINRLEQQAVRRYGDTSISIYRTAE</sequence>
<dbReference type="NCBIfam" id="TIGR00095">
    <property type="entry name" value="16S rRNA (guanine(966)-N(2))-methyltransferase RsmD"/>
    <property type="match status" value="1"/>
</dbReference>
<dbReference type="EMBL" id="FOTY01000002">
    <property type="protein sequence ID" value="SFL58246.1"/>
    <property type="molecule type" value="Genomic_DNA"/>
</dbReference>
<evidence type="ECO:0000313" key="4">
    <source>
        <dbReference type="Proteomes" id="UP000199668"/>
    </source>
</evidence>
<dbReference type="InterPro" id="IPR002052">
    <property type="entry name" value="DNA_methylase_N6_adenine_CS"/>
</dbReference>
<evidence type="ECO:0000256" key="2">
    <source>
        <dbReference type="ARBA" id="ARBA00022679"/>
    </source>
</evidence>
<accession>A0A1I4IWV8</accession>
<dbReference type="Pfam" id="PF03602">
    <property type="entry name" value="Cons_hypoth95"/>
    <property type="match status" value="1"/>
</dbReference>
<dbReference type="CDD" id="cd02440">
    <property type="entry name" value="AdoMet_MTases"/>
    <property type="match status" value="1"/>
</dbReference>
<dbReference type="STRING" id="266892.SAMN04488054_102253"/>
<dbReference type="PANTHER" id="PTHR43542:SF1">
    <property type="entry name" value="METHYLTRANSFERASE"/>
    <property type="match status" value="1"/>
</dbReference>
<dbReference type="GO" id="GO:0008168">
    <property type="term" value="F:methyltransferase activity"/>
    <property type="evidence" value="ECO:0007669"/>
    <property type="project" value="UniProtKB-KW"/>
</dbReference>
<proteinExistence type="predicted"/>
<dbReference type="Gene3D" id="3.40.50.150">
    <property type="entry name" value="Vaccinia Virus protein VP39"/>
    <property type="match status" value="1"/>
</dbReference>
<dbReference type="PROSITE" id="PS00092">
    <property type="entry name" value="N6_MTASE"/>
    <property type="match status" value="1"/>
</dbReference>
<organism evidence="3 4">
    <name type="scientific">Salibacterium qingdaonense</name>
    <dbReference type="NCBI Taxonomy" id="266892"/>
    <lineage>
        <taxon>Bacteria</taxon>
        <taxon>Bacillati</taxon>
        <taxon>Bacillota</taxon>
        <taxon>Bacilli</taxon>
        <taxon>Bacillales</taxon>
        <taxon>Bacillaceae</taxon>
    </lineage>
</organism>
<evidence type="ECO:0000256" key="1">
    <source>
        <dbReference type="ARBA" id="ARBA00022603"/>
    </source>
</evidence>
<dbReference type="SUPFAM" id="SSF53335">
    <property type="entry name" value="S-adenosyl-L-methionine-dependent methyltransferases"/>
    <property type="match status" value="1"/>
</dbReference>
<keyword evidence="2 3" id="KW-0808">Transferase</keyword>
<keyword evidence="1 3" id="KW-0489">Methyltransferase</keyword>
<dbReference type="PANTHER" id="PTHR43542">
    <property type="entry name" value="METHYLTRANSFERASE"/>
    <property type="match status" value="1"/>
</dbReference>
<protein>
    <submittedName>
        <fullName evidence="3">16S rRNA (Guanine(966)-N(2))-methyltransferase RsmD</fullName>
    </submittedName>
</protein>
<dbReference type="GO" id="GO:0031167">
    <property type="term" value="P:rRNA methylation"/>
    <property type="evidence" value="ECO:0007669"/>
    <property type="project" value="InterPro"/>
</dbReference>
<dbReference type="Proteomes" id="UP000199668">
    <property type="component" value="Unassembled WGS sequence"/>
</dbReference>